<dbReference type="SUPFAM" id="SSF52799">
    <property type="entry name" value="(Phosphotyrosine protein) phosphatases II"/>
    <property type="match status" value="1"/>
</dbReference>
<organism evidence="1 2">
    <name type="scientific">Paralvinella palmiformis</name>
    <dbReference type="NCBI Taxonomy" id="53620"/>
    <lineage>
        <taxon>Eukaryota</taxon>
        <taxon>Metazoa</taxon>
        <taxon>Spiralia</taxon>
        <taxon>Lophotrochozoa</taxon>
        <taxon>Annelida</taxon>
        <taxon>Polychaeta</taxon>
        <taxon>Sedentaria</taxon>
        <taxon>Canalipalpata</taxon>
        <taxon>Terebellida</taxon>
        <taxon>Terebelliformia</taxon>
        <taxon>Alvinellidae</taxon>
        <taxon>Paralvinella</taxon>
    </lineage>
</organism>
<accession>A0AAD9NI01</accession>
<dbReference type="AlphaFoldDB" id="A0AAD9NI01"/>
<gene>
    <name evidence="1" type="ORF">LSH36_23g10012</name>
</gene>
<dbReference type="InterPro" id="IPR016130">
    <property type="entry name" value="Tyr_Pase_AS"/>
</dbReference>
<keyword evidence="2" id="KW-1185">Reference proteome</keyword>
<protein>
    <recommendedName>
        <fullName evidence="3">Myotubularin-related protein 14</fullName>
    </recommendedName>
</protein>
<dbReference type="EMBL" id="JAODUP010000023">
    <property type="protein sequence ID" value="KAK2167874.1"/>
    <property type="molecule type" value="Genomic_DNA"/>
</dbReference>
<comment type="caution">
    <text evidence="1">The sequence shown here is derived from an EMBL/GenBank/DDBJ whole genome shotgun (WGS) entry which is preliminary data.</text>
</comment>
<dbReference type="InterPro" id="IPR039802">
    <property type="entry name" value="MTMR14"/>
</dbReference>
<reference evidence="1" key="1">
    <citation type="journal article" date="2023" name="Mol. Biol. Evol.">
        <title>Third-Generation Sequencing Reveals the Adaptive Role of the Epigenome in Three Deep-Sea Polychaetes.</title>
        <authorList>
            <person name="Perez M."/>
            <person name="Aroh O."/>
            <person name="Sun Y."/>
            <person name="Lan Y."/>
            <person name="Juniper S.K."/>
            <person name="Young C.R."/>
            <person name="Angers B."/>
            <person name="Qian P.Y."/>
        </authorList>
    </citation>
    <scope>NUCLEOTIDE SEQUENCE</scope>
    <source>
        <strain evidence="1">P08H-3</strain>
    </source>
</reference>
<dbReference type="InterPro" id="IPR029021">
    <property type="entry name" value="Prot-tyrosine_phosphatase-like"/>
</dbReference>
<sequence>MSNDREVIKAEDIHGLVEHFMSNSYKARDNDSKSEQILNSCMKLFGKDYKYTTVDNTNGELCSHYPTKIIIMEYTVSDQEQRQERIQSLYDVGGLKELFNKARFARCRARFVVPVILYEGKHICRSATISGGAEIYGRSGFDLFMTGGESIPDGQTNDLHSSHKASMDISSGSSSNEWQLFNRIRGQDIKLLKKFSVGYICDLMVEKKKVKFGMNVTSSEKVDKEHRYADFRILSVPYPGCEFFKEWKDSGYRADSMTFDWNQGYVDANLDLPRHPSPPRSIDWLKYRNWDLITLTQNYLKLLLHYVRDGDCGLLIHCISGWDRTPLFISLLRLTLWADGAIHNSLTPTEMLYLTIAYDWYLYGHNLPDRATKGEEIFFFCFFFLKYLTSEEFSVTRRRSKRDVTRNNSECMIDGVLLDPDLNRASYRGSNTSINSTSSLNSTKSSVDNAPIYFSASSLEEDSFVPNGPAIMVANNNPQQRLTDHTFRGAVSSHSTNTSSPMAVPSAVCRNLSDLRNSPNCGSWQIISGSGSLRGSTSSHGSVSSYSENCHGHCTQCLDGHETEESQRKQRLDAVRRSFMTVYTSLVGSQPHLEGGSGSTGAGSAISGLLGNFAEKVGFRAGRNSNV</sequence>
<evidence type="ECO:0000313" key="2">
    <source>
        <dbReference type="Proteomes" id="UP001208570"/>
    </source>
</evidence>
<name>A0AAD9NI01_9ANNE</name>
<dbReference type="PANTHER" id="PTHR13524">
    <property type="entry name" value="MYOTUBULARIN-RELATED"/>
    <property type="match status" value="1"/>
</dbReference>
<dbReference type="InterPro" id="IPR039803">
    <property type="entry name" value="MTMR14_PH-GRAM"/>
</dbReference>
<dbReference type="CDD" id="cd13213">
    <property type="entry name" value="PH-GRAM_MTMR14"/>
    <property type="match status" value="1"/>
</dbReference>
<proteinExistence type="predicted"/>
<dbReference type="GO" id="GO:0004438">
    <property type="term" value="F:phosphatidylinositol-3-phosphate phosphatase activity"/>
    <property type="evidence" value="ECO:0007669"/>
    <property type="project" value="InterPro"/>
</dbReference>
<dbReference type="Proteomes" id="UP001208570">
    <property type="component" value="Unassembled WGS sequence"/>
</dbReference>
<evidence type="ECO:0008006" key="3">
    <source>
        <dbReference type="Google" id="ProtNLM"/>
    </source>
</evidence>
<dbReference type="PROSITE" id="PS00383">
    <property type="entry name" value="TYR_PHOSPHATASE_1"/>
    <property type="match status" value="1"/>
</dbReference>
<evidence type="ECO:0000313" key="1">
    <source>
        <dbReference type="EMBL" id="KAK2167874.1"/>
    </source>
</evidence>
<dbReference type="PANTHER" id="PTHR13524:SF2">
    <property type="entry name" value="MYOTUBULARIN-RELATED PROTEIN 14"/>
    <property type="match status" value="1"/>
</dbReference>